<feature type="binding site" evidence="7">
    <location>
        <position position="87"/>
    </location>
    <ligand>
        <name>substrate</name>
    </ligand>
</feature>
<dbReference type="GO" id="GO:0009423">
    <property type="term" value="P:chorismate biosynthetic process"/>
    <property type="evidence" value="ECO:0007669"/>
    <property type="project" value="UniProtKB-UniRule"/>
</dbReference>
<evidence type="ECO:0000256" key="7">
    <source>
        <dbReference type="HAMAP-Rule" id="MF_00169"/>
    </source>
</evidence>
<dbReference type="InterPro" id="IPR036441">
    <property type="entry name" value="DHquinase_II_sf"/>
</dbReference>
<dbReference type="InterPro" id="IPR018509">
    <property type="entry name" value="DHquinase_II_CS"/>
</dbReference>
<gene>
    <name evidence="7 10" type="primary">aroQ</name>
    <name evidence="10" type="ORF">DWY25_06310</name>
</gene>
<dbReference type="EMBL" id="QRUP01000006">
    <property type="protein sequence ID" value="RGR75031.1"/>
    <property type="molecule type" value="Genomic_DNA"/>
</dbReference>
<dbReference type="Gene3D" id="3.40.50.9100">
    <property type="entry name" value="Dehydroquinase, class II"/>
    <property type="match status" value="1"/>
</dbReference>
<dbReference type="GO" id="GO:0003855">
    <property type="term" value="F:3-dehydroquinate dehydratase activity"/>
    <property type="evidence" value="ECO:0007669"/>
    <property type="project" value="UniProtKB-UniRule"/>
</dbReference>
<accession>A0A412G3A9</accession>
<dbReference type="HAMAP" id="MF_00169">
    <property type="entry name" value="AroQ"/>
    <property type="match status" value="1"/>
</dbReference>
<dbReference type="NCBIfam" id="NF003807">
    <property type="entry name" value="PRK05395.1-4"/>
    <property type="match status" value="1"/>
</dbReference>
<comment type="pathway">
    <text evidence="2 7">Metabolic intermediate biosynthesis; chorismate biosynthesis; chorismate from D-erythrose 4-phosphate and phosphoenolpyruvate: step 3/7.</text>
</comment>
<dbReference type="InterPro" id="IPR001874">
    <property type="entry name" value="DHquinase_II"/>
</dbReference>
<feature type="binding site" evidence="7">
    <location>
        <position position="112"/>
    </location>
    <ligand>
        <name>substrate</name>
    </ligand>
</feature>
<evidence type="ECO:0000256" key="3">
    <source>
        <dbReference type="ARBA" id="ARBA00011037"/>
    </source>
</evidence>
<feature type="active site" description="Proton donor" evidence="7 8">
    <location>
        <position position="101"/>
    </location>
</feature>
<dbReference type="PROSITE" id="PS01029">
    <property type="entry name" value="DEHYDROQUINASE_II"/>
    <property type="match status" value="1"/>
</dbReference>
<dbReference type="Pfam" id="PF01220">
    <property type="entry name" value="DHquinase_II"/>
    <property type="match status" value="1"/>
</dbReference>
<evidence type="ECO:0000256" key="6">
    <source>
        <dbReference type="ARBA" id="ARBA00023239"/>
    </source>
</evidence>
<dbReference type="SUPFAM" id="SSF52304">
    <property type="entry name" value="Type II 3-dehydroquinate dehydratase"/>
    <property type="match status" value="1"/>
</dbReference>
<evidence type="ECO:0000256" key="5">
    <source>
        <dbReference type="ARBA" id="ARBA00012060"/>
    </source>
</evidence>
<feature type="site" description="Transition state stabilizer" evidence="7 9">
    <location>
        <position position="17"/>
    </location>
</feature>
<name>A0A412G3A9_9FIRM</name>
<keyword evidence="11" id="KW-1185">Reference proteome</keyword>
<evidence type="ECO:0000256" key="1">
    <source>
        <dbReference type="ARBA" id="ARBA00001864"/>
    </source>
</evidence>
<dbReference type="CDD" id="cd00466">
    <property type="entry name" value="DHQase_II"/>
    <property type="match status" value="1"/>
</dbReference>
<reference evidence="10 11" key="1">
    <citation type="submission" date="2018-08" db="EMBL/GenBank/DDBJ databases">
        <title>A genome reference for cultivated species of the human gut microbiota.</title>
        <authorList>
            <person name="Zou Y."/>
            <person name="Xue W."/>
            <person name="Luo G."/>
        </authorList>
    </citation>
    <scope>NUCLEOTIDE SEQUENCE [LARGE SCALE GENOMIC DNA]</scope>
    <source>
        <strain evidence="10 11">AF24-29</strain>
    </source>
</reference>
<feature type="binding site" evidence="7">
    <location>
        <position position="74"/>
    </location>
    <ligand>
        <name>substrate</name>
    </ligand>
</feature>
<comment type="similarity">
    <text evidence="3 7">Belongs to the type-II 3-dehydroquinase family.</text>
</comment>
<protein>
    <recommendedName>
        <fullName evidence="5 7">3-dehydroquinate dehydratase</fullName>
        <shortName evidence="7">3-dehydroquinase</shortName>
        <ecNumber evidence="5 7">4.2.1.10</ecNumber>
    </recommendedName>
    <alternativeName>
        <fullName evidence="7">Type II DHQase</fullName>
    </alternativeName>
</protein>
<organism evidence="10 11">
    <name type="scientific">Holdemania filiformis</name>
    <dbReference type="NCBI Taxonomy" id="61171"/>
    <lineage>
        <taxon>Bacteria</taxon>
        <taxon>Bacillati</taxon>
        <taxon>Bacillota</taxon>
        <taxon>Erysipelotrichia</taxon>
        <taxon>Erysipelotrichales</taxon>
        <taxon>Erysipelotrichaceae</taxon>
        <taxon>Holdemania</taxon>
    </lineage>
</organism>
<comment type="caution">
    <text evidence="7">Lacks conserved residue(s) required for the propagation of feature annotation.</text>
</comment>
<feature type="active site" description="Proton acceptor" evidence="7 8">
    <location>
        <position position="22"/>
    </location>
</feature>
<dbReference type="RefSeq" id="WP_117894527.1">
    <property type="nucleotide sequence ID" value="NZ_CABJCV010000006.1"/>
</dbReference>
<dbReference type="AlphaFoldDB" id="A0A412G3A9"/>
<comment type="function">
    <text evidence="7">Catalyzes a trans-dehydration via an enolate intermediate.</text>
</comment>
<keyword evidence="7" id="KW-0057">Aromatic amino acid biosynthesis</keyword>
<proteinExistence type="inferred from homology"/>
<dbReference type="NCBIfam" id="TIGR01088">
    <property type="entry name" value="aroQ"/>
    <property type="match status" value="1"/>
</dbReference>
<evidence type="ECO:0000256" key="4">
    <source>
        <dbReference type="ARBA" id="ARBA00011193"/>
    </source>
</evidence>
<dbReference type="PANTHER" id="PTHR21272">
    <property type="entry name" value="CATABOLIC 3-DEHYDROQUINASE"/>
    <property type="match status" value="1"/>
</dbReference>
<dbReference type="GeneID" id="83015017"/>
<comment type="caution">
    <text evidence="10">The sequence shown here is derived from an EMBL/GenBank/DDBJ whole genome shotgun (WGS) entry which is preliminary data.</text>
</comment>
<evidence type="ECO:0000256" key="8">
    <source>
        <dbReference type="PIRSR" id="PIRSR001399-1"/>
    </source>
</evidence>
<dbReference type="GO" id="GO:0019631">
    <property type="term" value="P:quinate catabolic process"/>
    <property type="evidence" value="ECO:0007669"/>
    <property type="project" value="TreeGrafter"/>
</dbReference>
<dbReference type="GO" id="GO:0008652">
    <property type="term" value="P:amino acid biosynthetic process"/>
    <property type="evidence" value="ECO:0007669"/>
    <property type="project" value="UniProtKB-KW"/>
</dbReference>
<keyword evidence="7" id="KW-0028">Amino-acid biosynthesis</keyword>
<dbReference type="PIRSF" id="PIRSF001399">
    <property type="entry name" value="DHquinase_II"/>
    <property type="match status" value="1"/>
</dbReference>
<comment type="subunit">
    <text evidence="4 7">Homododecamer.</text>
</comment>
<dbReference type="EC" id="4.2.1.10" evidence="5 7"/>
<evidence type="ECO:0000313" key="10">
    <source>
        <dbReference type="EMBL" id="RGR75031.1"/>
    </source>
</evidence>
<sequence length="147" mass="16363">MKFLVVNGPNINMTGIREQGVYGARNYTEITAMIAAEAKQRGIEVEVFQSNVEGEMIDAIQRCYFEHMDGLIINPGAYTHTSYALHDAIKSIAPIPAVEVHFSNVHARESFRHESKTAPACLGQLCGFEDYGYVMAMDALIQHLAKR</sequence>
<feature type="binding site" evidence="7">
    <location>
        <position position="80"/>
    </location>
    <ligand>
        <name>substrate</name>
    </ligand>
</feature>
<comment type="catalytic activity">
    <reaction evidence="1 7">
        <text>3-dehydroquinate = 3-dehydroshikimate + H2O</text>
        <dbReference type="Rhea" id="RHEA:21096"/>
        <dbReference type="ChEBI" id="CHEBI:15377"/>
        <dbReference type="ChEBI" id="CHEBI:16630"/>
        <dbReference type="ChEBI" id="CHEBI:32364"/>
        <dbReference type="EC" id="4.2.1.10"/>
    </reaction>
</comment>
<dbReference type="NCBIfam" id="NF003806">
    <property type="entry name" value="PRK05395.1-3"/>
    <property type="match status" value="1"/>
</dbReference>
<evidence type="ECO:0000313" key="11">
    <source>
        <dbReference type="Proteomes" id="UP000284178"/>
    </source>
</evidence>
<dbReference type="GO" id="GO:0009073">
    <property type="term" value="P:aromatic amino acid family biosynthetic process"/>
    <property type="evidence" value="ECO:0007669"/>
    <property type="project" value="UniProtKB-KW"/>
</dbReference>
<dbReference type="UniPathway" id="UPA00053">
    <property type="reaction ID" value="UER00086"/>
</dbReference>
<dbReference type="Proteomes" id="UP000284178">
    <property type="component" value="Unassembled WGS sequence"/>
</dbReference>
<evidence type="ECO:0000256" key="9">
    <source>
        <dbReference type="PIRSR" id="PIRSR001399-3"/>
    </source>
</evidence>
<dbReference type="PANTHER" id="PTHR21272:SF3">
    <property type="entry name" value="CATABOLIC 3-DEHYDROQUINASE"/>
    <property type="match status" value="1"/>
</dbReference>
<keyword evidence="6 7" id="KW-0456">Lyase</keyword>
<evidence type="ECO:0000256" key="2">
    <source>
        <dbReference type="ARBA" id="ARBA00004902"/>
    </source>
</evidence>
<dbReference type="NCBIfam" id="NF003805">
    <property type="entry name" value="PRK05395.1-2"/>
    <property type="match status" value="1"/>
</dbReference>